<evidence type="ECO:0000313" key="1">
    <source>
        <dbReference type="EMBL" id="VDN07663.1"/>
    </source>
</evidence>
<name>A0A0N5DA23_THECL</name>
<organism evidence="3">
    <name type="scientific">Thelazia callipaeda</name>
    <name type="common">Oriental eyeworm</name>
    <name type="synonym">Parasitic nematode</name>
    <dbReference type="NCBI Taxonomy" id="103827"/>
    <lineage>
        <taxon>Eukaryota</taxon>
        <taxon>Metazoa</taxon>
        <taxon>Ecdysozoa</taxon>
        <taxon>Nematoda</taxon>
        <taxon>Chromadorea</taxon>
        <taxon>Rhabditida</taxon>
        <taxon>Spirurina</taxon>
        <taxon>Spiruromorpha</taxon>
        <taxon>Thelazioidea</taxon>
        <taxon>Thelaziidae</taxon>
        <taxon>Thelazia</taxon>
    </lineage>
</organism>
<gene>
    <name evidence="1" type="ORF">TCLT_LOCUS9993</name>
</gene>
<dbReference type="OrthoDB" id="5843673at2759"/>
<reference evidence="3" key="1">
    <citation type="submission" date="2017-02" db="UniProtKB">
        <authorList>
            <consortium name="WormBaseParasite"/>
        </authorList>
    </citation>
    <scope>IDENTIFICATION</scope>
</reference>
<dbReference type="AlphaFoldDB" id="A0A0N5DA23"/>
<accession>A0A0N5DA23</accession>
<evidence type="ECO:0000313" key="2">
    <source>
        <dbReference type="Proteomes" id="UP000276776"/>
    </source>
</evidence>
<reference evidence="1 2" key="2">
    <citation type="submission" date="2018-11" db="EMBL/GenBank/DDBJ databases">
        <authorList>
            <consortium name="Pathogen Informatics"/>
        </authorList>
    </citation>
    <scope>NUCLEOTIDE SEQUENCE [LARGE SCALE GENOMIC DNA]</scope>
</reference>
<keyword evidence="2" id="KW-1185">Reference proteome</keyword>
<dbReference type="Proteomes" id="UP000276776">
    <property type="component" value="Unassembled WGS sequence"/>
</dbReference>
<protein>
    <submittedName>
        <fullName evidence="3">Dymeclin</fullName>
    </submittedName>
</protein>
<dbReference type="EMBL" id="UYYF01004939">
    <property type="protein sequence ID" value="VDN07663.1"/>
    <property type="molecule type" value="Genomic_DNA"/>
</dbReference>
<proteinExistence type="predicted"/>
<evidence type="ECO:0000313" key="3">
    <source>
        <dbReference type="WBParaSite" id="TCLT_0001000401-mRNA-1"/>
    </source>
</evidence>
<sequence length="160" mass="17959">GQVIRCIPSIAEFLPNWFLSRRLIPSFDCLSLYVNGNVSRQLDFLTCIGALSDRCDSSLLNMLIATISVCNVQHHAVLHAKSRLVQRILTCNAARLRDRGVICTYLLNPLTLGLASNDLNIAQFEDLINTVRILIDIIEYLRKNGSSTDCCHRSSLMKPR</sequence>
<dbReference type="WBParaSite" id="TCLT_0001000401-mRNA-1">
    <property type="protein sequence ID" value="TCLT_0001000401-mRNA-1"/>
    <property type="gene ID" value="TCLT_0001000401"/>
</dbReference>